<keyword evidence="3" id="KW-0964">Secreted</keyword>
<protein>
    <submittedName>
        <fullName evidence="8">Uncharacterized protein</fullName>
    </submittedName>
</protein>
<keyword evidence="9" id="KW-1185">Reference proteome</keyword>
<evidence type="ECO:0000256" key="7">
    <source>
        <dbReference type="ARBA" id="ARBA00023278"/>
    </source>
</evidence>
<dbReference type="PANTHER" id="PTHR36016:SF10">
    <property type="entry name" value="CLAVATA3_ESR (CLE)-RELATED PROTEIN 6-LIKE"/>
    <property type="match status" value="1"/>
</dbReference>
<evidence type="ECO:0000256" key="5">
    <source>
        <dbReference type="ARBA" id="ARBA00022782"/>
    </source>
</evidence>
<evidence type="ECO:0000256" key="3">
    <source>
        <dbReference type="ARBA" id="ARBA00022525"/>
    </source>
</evidence>
<evidence type="ECO:0000313" key="9">
    <source>
        <dbReference type="Proteomes" id="UP001457282"/>
    </source>
</evidence>
<comment type="similarity">
    <text evidence="2">Belongs to the CLV3/ESR signal peptide family.</text>
</comment>
<evidence type="ECO:0000256" key="1">
    <source>
        <dbReference type="ARBA" id="ARBA00004239"/>
    </source>
</evidence>
<accession>A0AAW1XIY3</accession>
<keyword evidence="6" id="KW-0325">Glycoprotein</keyword>
<dbReference type="GO" id="GO:0005576">
    <property type="term" value="C:extracellular region"/>
    <property type="evidence" value="ECO:0007669"/>
    <property type="project" value="UniProtKB-SubCell"/>
</dbReference>
<dbReference type="Proteomes" id="UP001457282">
    <property type="component" value="Unassembled WGS sequence"/>
</dbReference>
<name>A0AAW1XIY3_RUBAR</name>
<keyword evidence="7" id="KW-0379">Hydroxylation</keyword>
<comment type="caution">
    <text evidence="8">The sequence shown here is derived from an EMBL/GenBank/DDBJ whole genome shotgun (WGS) entry which is preliminary data.</text>
</comment>
<evidence type="ECO:0000256" key="4">
    <source>
        <dbReference type="ARBA" id="ARBA00022729"/>
    </source>
</evidence>
<dbReference type="InterPro" id="IPR039617">
    <property type="entry name" value="CLAVATA3-CLE"/>
</dbReference>
<evidence type="ECO:0000256" key="2">
    <source>
        <dbReference type="ARBA" id="ARBA00005416"/>
    </source>
</evidence>
<gene>
    <name evidence="8" type="ORF">M0R45_013380</name>
</gene>
<proteinExistence type="inferred from homology"/>
<evidence type="ECO:0000313" key="8">
    <source>
        <dbReference type="EMBL" id="KAK9936544.1"/>
    </source>
</evidence>
<comment type="subcellular location">
    <subcellularLocation>
        <location evidence="1">Secreted</location>
        <location evidence="1">Extracellular space</location>
    </subcellularLocation>
</comment>
<dbReference type="GO" id="GO:0030154">
    <property type="term" value="P:cell differentiation"/>
    <property type="evidence" value="ECO:0007669"/>
    <property type="project" value="UniProtKB-KW"/>
</dbReference>
<dbReference type="EMBL" id="JBEDUW010000003">
    <property type="protein sequence ID" value="KAK9936544.1"/>
    <property type="molecule type" value="Genomic_DNA"/>
</dbReference>
<sequence length="139" mass="16040">MLRPWNRCLCISKWLQTIPLYSFEFQTFNADILLIWSLHVATGLEAKGYGGRKNMQKRINSKTILRELGYDLSKMEKQHNKWRMTFCDDRIITGGPDPEHHSCPPAHSAKLLERFSAGIAPTPPLLLRVDANYSRIEVQ</sequence>
<keyword evidence="5" id="KW-0221">Differentiation</keyword>
<dbReference type="PANTHER" id="PTHR36016">
    <property type="entry name" value="CLAVATA3/ESR (CLE)-RELATED PROTEIN 7"/>
    <property type="match status" value="1"/>
</dbReference>
<reference evidence="8 9" key="1">
    <citation type="journal article" date="2023" name="G3 (Bethesda)">
        <title>A chromosome-length genome assembly and annotation of blackberry (Rubus argutus, cv. 'Hillquist').</title>
        <authorList>
            <person name="Bruna T."/>
            <person name="Aryal R."/>
            <person name="Dudchenko O."/>
            <person name="Sargent D.J."/>
            <person name="Mead D."/>
            <person name="Buti M."/>
            <person name="Cavallini A."/>
            <person name="Hytonen T."/>
            <person name="Andres J."/>
            <person name="Pham M."/>
            <person name="Weisz D."/>
            <person name="Mascagni F."/>
            <person name="Usai G."/>
            <person name="Natali L."/>
            <person name="Bassil N."/>
            <person name="Fernandez G.E."/>
            <person name="Lomsadze A."/>
            <person name="Armour M."/>
            <person name="Olukolu B."/>
            <person name="Poorten T."/>
            <person name="Britton C."/>
            <person name="Davik J."/>
            <person name="Ashrafi H."/>
            <person name="Aiden E.L."/>
            <person name="Borodovsky M."/>
            <person name="Worthington M."/>
        </authorList>
    </citation>
    <scope>NUCLEOTIDE SEQUENCE [LARGE SCALE GENOMIC DNA]</scope>
    <source>
        <strain evidence="8">PI 553951</strain>
    </source>
</reference>
<organism evidence="8 9">
    <name type="scientific">Rubus argutus</name>
    <name type="common">Southern blackberry</name>
    <dbReference type="NCBI Taxonomy" id="59490"/>
    <lineage>
        <taxon>Eukaryota</taxon>
        <taxon>Viridiplantae</taxon>
        <taxon>Streptophyta</taxon>
        <taxon>Embryophyta</taxon>
        <taxon>Tracheophyta</taxon>
        <taxon>Spermatophyta</taxon>
        <taxon>Magnoliopsida</taxon>
        <taxon>eudicotyledons</taxon>
        <taxon>Gunneridae</taxon>
        <taxon>Pentapetalae</taxon>
        <taxon>rosids</taxon>
        <taxon>fabids</taxon>
        <taxon>Rosales</taxon>
        <taxon>Rosaceae</taxon>
        <taxon>Rosoideae</taxon>
        <taxon>Rosoideae incertae sedis</taxon>
        <taxon>Rubus</taxon>
    </lineage>
</organism>
<keyword evidence="4" id="KW-0732">Signal</keyword>
<evidence type="ECO:0000256" key="6">
    <source>
        <dbReference type="ARBA" id="ARBA00023180"/>
    </source>
</evidence>
<dbReference type="AlphaFoldDB" id="A0AAW1XIY3"/>